<evidence type="ECO:0000256" key="5">
    <source>
        <dbReference type="ARBA" id="ARBA00022989"/>
    </source>
</evidence>
<evidence type="ECO:0000256" key="4">
    <source>
        <dbReference type="ARBA" id="ARBA00022692"/>
    </source>
</evidence>
<evidence type="ECO:0000313" key="9">
    <source>
        <dbReference type="Proteomes" id="UP000250561"/>
    </source>
</evidence>
<dbReference type="Proteomes" id="UP000250561">
    <property type="component" value="Unassembled WGS sequence"/>
</dbReference>
<dbReference type="GO" id="GO:0042907">
    <property type="term" value="F:xanthine transmembrane transporter activity"/>
    <property type="evidence" value="ECO:0007669"/>
    <property type="project" value="TreeGrafter"/>
</dbReference>
<name>A0A2X1JNP9_ECOLX</name>
<evidence type="ECO:0000256" key="2">
    <source>
        <dbReference type="ARBA" id="ARBA00008821"/>
    </source>
</evidence>
<dbReference type="Pfam" id="PF00860">
    <property type="entry name" value="Xan_ur_permease"/>
    <property type="match status" value="1"/>
</dbReference>
<dbReference type="PANTHER" id="PTHR42810:SF2">
    <property type="entry name" value="PURINE PERMEASE C1399.01C-RELATED"/>
    <property type="match status" value="1"/>
</dbReference>
<evidence type="ECO:0000256" key="3">
    <source>
        <dbReference type="ARBA" id="ARBA00022448"/>
    </source>
</evidence>
<feature type="transmembrane region" description="Helical" evidence="7">
    <location>
        <begin position="147"/>
        <end position="172"/>
    </location>
</feature>
<evidence type="ECO:0000256" key="7">
    <source>
        <dbReference type="SAM" id="Phobius"/>
    </source>
</evidence>
<evidence type="ECO:0000313" key="8">
    <source>
        <dbReference type="EMBL" id="SPW42242.1"/>
    </source>
</evidence>
<keyword evidence="4 7" id="KW-0812">Transmembrane</keyword>
<gene>
    <name evidence="8" type="primary">yicE_2</name>
    <name evidence="8" type="ORF">NCTC11126_01735</name>
</gene>
<organism evidence="8 9">
    <name type="scientific">Escherichia coli</name>
    <dbReference type="NCBI Taxonomy" id="562"/>
    <lineage>
        <taxon>Bacteria</taxon>
        <taxon>Pseudomonadati</taxon>
        <taxon>Pseudomonadota</taxon>
        <taxon>Gammaproteobacteria</taxon>
        <taxon>Enterobacterales</taxon>
        <taxon>Enterobacteriaceae</taxon>
        <taxon>Escherichia</taxon>
    </lineage>
</organism>
<dbReference type="EMBL" id="UARS01000005">
    <property type="protein sequence ID" value="SPW42242.1"/>
    <property type="molecule type" value="Genomic_DNA"/>
</dbReference>
<dbReference type="GO" id="GO:0005886">
    <property type="term" value="C:plasma membrane"/>
    <property type="evidence" value="ECO:0007669"/>
    <property type="project" value="TreeGrafter"/>
</dbReference>
<dbReference type="InterPro" id="IPR006043">
    <property type="entry name" value="NCS2"/>
</dbReference>
<keyword evidence="6 7" id="KW-0472">Membrane</keyword>
<reference evidence="8 9" key="1">
    <citation type="submission" date="2018-06" db="EMBL/GenBank/DDBJ databases">
        <authorList>
            <consortium name="Pathogen Informatics"/>
            <person name="Doyle S."/>
        </authorList>
    </citation>
    <scope>NUCLEOTIDE SEQUENCE [LARGE SCALE GENOMIC DNA]</scope>
    <source>
        <strain evidence="8 9">NCTC11126</strain>
    </source>
</reference>
<dbReference type="AlphaFoldDB" id="A0A2X1JNP9"/>
<dbReference type="PANTHER" id="PTHR42810">
    <property type="entry name" value="PURINE PERMEASE C1399.01C-RELATED"/>
    <property type="match status" value="1"/>
</dbReference>
<evidence type="ECO:0000256" key="1">
    <source>
        <dbReference type="ARBA" id="ARBA00004141"/>
    </source>
</evidence>
<proteinExistence type="inferred from homology"/>
<sequence length="183" mass="19937">MVLALIILLNRQRNPYLRVASLVIAMAAGYALAWFMGMLPESNEPMTQELIMVPTPLYYGLGIEWSLLLPLMLVFMITSLETIGDITATSDVSEQPVSGPLYMKRLKGGVLANGLNSFVSAVFNTFPNSCFGQNNGVIQLTGVASRYVGFVVALMLIVLGLFPAVSGFVQHIPEPVSGRRKRL</sequence>
<comment type="subcellular location">
    <subcellularLocation>
        <location evidence="1">Membrane</location>
        <topology evidence="1">Multi-pass membrane protein</topology>
    </subcellularLocation>
</comment>
<keyword evidence="5 7" id="KW-1133">Transmembrane helix</keyword>
<comment type="similarity">
    <text evidence="2">Belongs to the nucleobase:cation symporter-2 (NCS2) (TC 2.A.40) family.</text>
</comment>
<evidence type="ECO:0000256" key="6">
    <source>
        <dbReference type="ARBA" id="ARBA00023136"/>
    </source>
</evidence>
<feature type="transmembrane region" description="Helical" evidence="7">
    <location>
        <begin position="16"/>
        <end position="37"/>
    </location>
</feature>
<feature type="transmembrane region" description="Helical" evidence="7">
    <location>
        <begin position="57"/>
        <end position="77"/>
    </location>
</feature>
<protein>
    <submittedName>
        <fullName evidence="8">Purine permease yicE</fullName>
    </submittedName>
</protein>
<keyword evidence="3" id="KW-0813">Transport</keyword>
<accession>A0A2X1JNP9</accession>